<dbReference type="AlphaFoldDB" id="A0A0D0A1J4"/>
<evidence type="ECO:0000313" key="2">
    <source>
        <dbReference type="Proteomes" id="UP000054485"/>
    </source>
</evidence>
<dbReference type="HOGENOM" id="CLU_3015780_0_0_1"/>
<dbReference type="EMBL" id="KN835604">
    <property type="protein sequence ID" value="KIK35626.1"/>
    <property type="molecule type" value="Genomic_DNA"/>
</dbReference>
<organism evidence="1 2">
    <name type="scientific">Suillus luteus UH-Slu-Lm8-n1</name>
    <dbReference type="NCBI Taxonomy" id="930992"/>
    <lineage>
        <taxon>Eukaryota</taxon>
        <taxon>Fungi</taxon>
        <taxon>Dikarya</taxon>
        <taxon>Basidiomycota</taxon>
        <taxon>Agaricomycotina</taxon>
        <taxon>Agaricomycetes</taxon>
        <taxon>Agaricomycetidae</taxon>
        <taxon>Boletales</taxon>
        <taxon>Suillineae</taxon>
        <taxon>Suillaceae</taxon>
        <taxon>Suillus</taxon>
    </lineage>
</organism>
<reference evidence="1 2" key="1">
    <citation type="submission" date="2014-04" db="EMBL/GenBank/DDBJ databases">
        <authorList>
            <consortium name="DOE Joint Genome Institute"/>
            <person name="Kuo A."/>
            <person name="Ruytinx J."/>
            <person name="Rineau F."/>
            <person name="Colpaert J."/>
            <person name="Kohler A."/>
            <person name="Nagy L.G."/>
            <person name="Floudas D."/>
            <person name="Copeland A."/>
            <person name="Barry K.W."/>
            <person name="Cichocki N."/>
            <person name="Veneault-Fourrey C."/>
            <person name="LaButti K."/>
            <person name="Lindquist E.A."/>
            <person name="Lipzen A."/>
            <person name="Lundell T."/>
            <person name="Morin E."/>
            <person name="Murat C."/>
            <person name="Sun H."/>
            <person name="Tunlid A."/>
            <person name="Henrissat B."/>
            <person name="Grigoriev I.V."/>
            <person name="Hibbett D.S."/>
            <person name="Martin F."/>
            <person name="Nordberg H.P."/>
            <person name="Cantor M.N."/>
            <person name="Hua S.X."/>
        </authorList>
    </citation>
    <scope>NUCLEOTIDE SEQUENCE [LARGE SCALE GENOMIC DNA]</scope>
    <source>
        <strain evidence="1 2">UH-Slu-Lm8-n1</strain>
    </source>
</reference>
<gene>
    <name evidence="1" type="ORF">CY34DRAFT_16905</name>
</gene>
<dbReference type="Proteomes" id="UP000054485">
    <property type="component" value="Unassembled WGS sequence"/>
</dbReference>
<protein>
    <submittedName>
        <fullName evidence="1">Uncharacterized protein</fullName>
    </submittedName>
</protein>
<keyword evidence="2" id="KW-1185">Reference proteome</keyword>
<evidence type="ECO:0000313" key="1">
    <source>
        <dbReference type="EMBL" id="KIK35626.1"/>
    </source>
</evidence>
<sequence>MVALAVAYPMSGEMIAVAKREALGVSALLKKRRLLLPSVATKTLPPNGAASIHGRQ</sequence>
<reference evidence="2" key="2">
    <citation type="submission" date="2015-01" db="EMBL/GenBank/DDBJ databases">
        <title>Evolutionary Origins and Diversification of the Mycorrhizal Mutualists.</title>
        <authorList>
            <consortium name="DOE Joint Genome Institute"/>
            <consortium name="Mycorrhizal Genomics Consortium"/>
            <person name="Kohler A."/>
            <person name="Kuo A."/>
            <person name="Nagy L.G."/>
            <person name="Floudas D."/>
            <person name="Copeland A."/>
            <person name="Barry K.W."/>
            <person name="Cichocki N."/>
            <person name="Veneault-Fourrey C."/>
            <person name="LaButti K."/>
            <person name="Lindquist E.A."/>
            <person name="Lipzen A."/>
            <person name="Lundell T."/>
            <person name="Morin E."/>
            <person name="Murat C."/>
            <person name="Riley R."/>
            <person name="Ohm R."/>
            <person name="Sun H."/>
            <person name="Tunlid A."/>
            <person name="Henrissat B."/>
            <person name="Grigoriev I.V."/>
            <person name="Hibbett D.S."/>
            <person name="Martin F."/>
        </authorList>
    </citation>
    <scope>NUCLEOTIDE SEQUENCE [LARGE SCALE GENOMIC DNA]</scope>
    <source>
        <strain evidence="2">UH-Slu-Lm8-n1</strain>
    </source>
</reference>
<dbReference type="InParanoid" id="A0A0D0A1J4"/>
<accession>A0A0D0A1J4</accession>
<proteinExistence type="predicted"/>
<name>A0A0D0A1J4_9AGAM</name>